<feature type="transmembrane region" description="Helical" evidence="1">
    <location>
        <begin position="97"/>
        <end position="120"/>
    </location>
</feature>
<keyword evidence="1" id="KW-1133">Transmembrane helix</keyword>
<reference evidence="2 3" key="1">
    <citation type="journal article" date="2012" name="Science">
        <title>The Paleozoic origin of enzymatic lignin decomposition reconstructed from 31 fungal genomes.</title>
        <authorList>
            <person name="Floudas D."/>
            <person name="Binder M."/>
            <person name="Riley R."/>
            <person name="Barry K."/>
            <person name="Blanchette R.A."/>
            <person name="Henrissat B."/>
            <person name="Martinez A.T."/>
            <person name="Otillar R."/>
            <person name="Spatafora J.W."/>
            <person name="Yadav J.S."/>
            <person name="Aerts A."/>
            <person name="Benoit I."/>
            <person name="Boyd A."/>
            <person name="Carlson A."/>
            <person name="Copeland A."/>
            <person name="Coutinho P.M."/>
            <person name="de Vries R.P."/>
            <person name="Ferreira P."/>
            <person name="Findley K."/>
            <person name="Foster B."/>
            <person name="Gaskell J."/>
            <person name="Glotzer D."/>
            <person name="Gorecki P."/>
            <person name="Heitman J."/>
            <person name="Hesse C."/>
            <person name="Hori C."/>
            <person name="Igarashi K."/>
            <person name="Jurgens J.A."/>
            <person name="Kallen N."/>
            <person name="Kersten P."/>
            <person name="Kohler A."/>
            <person name="Kuees U."/>
            <person name="Kumar T.K.A."/>
            <person name="Kuo A."/>
            <person name="LaButti K."/>
            <person name="Larrondo L.F."/>
            <person name="Lindquist E."/>
            <person name="Ling A."/>
            <person name="Lombard V."/>
            <person name="Lucas S."/>
            <person name="Lundell T."/>
            <person name="Martin R."/>
            <person name="McLaughlin D.J."/>
            <person name="Morgenstern I."/>
            <person name="Morin E."/>
            <person name="Murat C."/>
            <person name="Nagy L.G."/>
            <person name="Nolan M."/>
            <person name="Ohm R.A."/>
            <person name="Patyshakuliyeva A."/>
            <person name="Rokas A."/>
            <person name="Ruiz-Duenas F.J."/>
            <person name="Sabat G."/>
            <person name="Salamov A."/>
            <person name="Samejima M."/>
            <person name="Schmutz J."/>
            <person name="Slot J.C."/>
            <person name="St John F."/>
            <person name="Stenlid J."/>
            <person name="Sun H."/>
            <person name="Sun S."/>
            <person name="Syed K."/>
            <person name="Tsang A."/>
            <person name="Wiebenga A."/>
            <person name="Young D."/>
            <person name="Pisabarro A."/>
            <person name="Eastwood D.C."/>
            <person name="Martin F."/>
            <person name="Cullen D."/>
            <person name="Grigoriev I.V."/>
            <person name="Hibbett D.S."/>
        </authorList>
    </citation>
    <scope>NUCLEOTIDE SEQUENCE [LARGE SCALE GENOMIC DNA]</scope>
    <source>
        <strain evidence="2 3">DJM-731 SS1</strain>
    </source>
</reference>
<dbReference type="GeneID" id="63686787"/>
<gene>
    <name evidence="2" type="ORF">DACRYDRAFT_19931</name>
</gene>
<sequence>MSCVLNISLANLSEGESIFDPAVKPWIVSSLAISVGQNVIVTSLIVYKILSVNRRATGKSHGTLGKTAQMLVESGALYVVTVFVYLMTYVANNNAQFFMIDILNPVIGITFSLLVVRVAIRRSNPLLSIEDADPPSQEHPTVQSIVVSVHQTRVSEGMDSVSDLELGSK</sequence>
<feature type="transmembrane region" description="Helical" evidence="1">
    <location>
        <begin position="71"/>
        <end position="91"/>
    </location>
</feature>
<dbReference type="HOGENOM" id="CLU_1578475_0_0_1"/>
<protein>
    <submittedName>
        <fullName evidence="2">Uncharacterized protein</fullName>
    </submittedName>
</protein>
<name>M5GGG1_DACPD</name>
<evidence type="ECO:0000256" key="1">
    <source>
        <dbReference type="SAM" id="Phobius"/>
    </source>
</evidence>
<accession>M5GGG1</accession>
<dbReference type="OrthoDB" id="3354175at2759"/>
<evidence type="ECO:0000313" key="3">
    <source>
        <dbReference type="Proteomes" id="UP000030653"/>
    </source>
</evidence>
<proteinExistence type="predicted"/>
<organism evidence="2 3">
    <name type="scientific">Dacryopinax primogenitus (strain DJM 731)</name>
    <name type="common">Brown rot fungus</name>
    <dbReference type="NCBI Taxonomy" id="1858805"/>
    <lineage>
        <taxon>Eukaryota</taxon>
        <taxon>Fungi</taxon>
        <taxon>Dikarya</taxon>
        <taxon>Basidiomycota</taxon>
        <taxon>Agaricomycotina</taxon>
        <taxon>Dacrymycetes</taxon>
        <taxon>Dacrymycetales</taxon>
        <taxon>Dacrymycetaceae</taxon>
        <taxon>Dacryopinax</taxon>
    </lineage>
</organism>
<dbReference type="AlphaFoldDB" id="M5GGG1"/>
<dbReference type="OMA" id="PAVKPWI"/>
<evidence type="ECO:0000313" key="2">
    <source>
        <dbReference type="EMBL" id="EJU05428.1"/>
    </source>
</evidence>
<dbReference type="Proteomes" id="UP000030653">
    <property type="component" value="Unassembled WGS sequence"/>
</dbReference>
<keyword evidence="1" id="KW-0812">Transmembrane</keyword>
<keyword evidence="3" id="KW-1185">Reference proteome</keyword>
<dbReference type="RefSeq" id="XP_040632322.1">
    <property type="nucleotide sequence ID" value="XM_040771725.1"/>
</dbReference>
<feature type="transmembrane region" description="Helical" evidence="1">
    <location>
        <begin position="25"/>
        <end position="50"/>
    </location>
</feature>
<keyword evidence="1" id="KW-0472">Membrane</keyword>
<dbReference type="EMBL" id="JH795856">
    <property type="protein sequence ID" value="EJU05428.1"/>
    <property type="molecule type" value="Genomic_DNA"/>
</dbReference>